<accession>A0A7Y0L3V0</accession>
<evidence type="ECO:0000313" key="3">
    <source>
        <dbReference type="Proteomes" id="UP000533476"/>
    </source>
</evidence>
<dbReference type="InterPro" id="IPR025870">
    <property type="entry name" value="Glyoxalase-like_dom"/>
</dbReference>
<proteinExistence type="predicted"/>
<evidence type="ECO:0000259" key="1">
    <source>
        <dbReference type="Pfam" id="PF13468"/>
    </source>
</evidence>
<keyword evidence="3" id="KW-1185">Reference proteome</keyword>
<gene>
    <name evidence="2" type="ORF">HIJ39_06060</name>
</gene>
<comment type="caution">
    <text evidence="2">The sequence shown here is derived from an EMBL/GenBank/DDBJ whole genome shotgun (WGS) entry which is preliminary data.</text>
</comment>
<reference evidence="2 3" key="1">
    <citation type="submission" date="2020-04" db="EMBL/GenBank/DDBJ databases">
        <authorList>
            <person name="Zhang R."/>
            <person name="Schippers A."/>
        </authorList>
    </citation>
    <scope>NUCLEOTIDE SEQUENCE [LARGE SCALE GENOMIC DNA]</scope>
    <source>
        <strain evidence="2 3">DSM 109850</strain>
    </source>
</reference>
<dbReference type="SUPFAM" id="SSF54593">
    <property type="entry name" value="Glyoxalase/Bleomycin resistance protein/Dihydroxybiphenyl dioxygenase"/>
    <property type="match status" value="1"/>
</dbReference>
<dbReference type="EMBL" id="JABBVZ010000014">
    <property type="protein sequence ID" value="NMP21915.1"/>
    <property type="molecule type" value="Genomic_DNA"/>
</dbReference>
<dbReference type="InterPro" id="IPR029068">
    <property type="entry name" value="Glyas_Bleomycin-R_OHBP_Dase"/>
</dbReference>
<organism evidence="2 3">
    <name type="scientific">Sulfobacillus harzensis</name>
    <dbReference type="NCBI Taxonomy" id="2729629"/>
    <lineage>
        <taxon>Bacteria</taxon>
        <taxon>Bacillati</taxon>
        <taxon>Bacillota</taxon>
        <taxon>Clostridia</taxon>
        <taxon>Eubacteriales</taxon>
        <taxon>Clostridiales Family XVII. Incertae Sedis</taxon>
        <taxon>Sulfobacillus</taxon>
    </lineage>
</organism>
<dbReference type="Proteomes" id="UP000533476">
    <property type="component" value="Unassembled WGS sequence"/>
</dbReference>
<dbReference type="Pfam" id="PF13468">
    <property type="entry name" value="Glyoxalase_3"/>
    <property type="match status" value="1"/>
</dbReference>
<dbReference type="AlphaFoldDB" id="A0A7Y0L3V0"/>
<protein>
    <submittedName>
        <fullName evidence="2">VOC family protein</fullName>
    </submittedName>
</protein>
<sequence length="224" mass="24458">MWIDHLTLAVKGRTEAMDLLSHLGSAMTAAPSWCPGTDRFVVPLANASFLEVVSVRDPLLARRSIWGGALVRFLRGGAGVFRVALGHLDLDQFIAQRSRRGVHWWPPIDDHIAGIDGTPVPVRMTQVDPMVPWLVQYLAKPSHAPNATLRLARVSIAAPAAQAMALRYHLMLGLPLQDLTHMATQNAAFDFLAGEPGYRSLHLTQGDDVIRLEAVNGQLLVDIG</sequence>
<evidence type="ECO:0000313" key="2">
    <source>
        <dbReference type="EMBL" id="NMP21915.1"/>
    </source>
</evidence>
<name>A0A7Y0L3V0_9FIRM</name>
<dbReference type="RefSeq" id="WP_169097755.1">
    <property type="nucleotide sequence ID" value="NZ_JABBVZ010000014.1"/>
</dbReference>
<feature type="domain" description="Glyoxalase-like" evidence="1">
    <location>
        <begin position="3"/>
        <end position="169"/>
    </location>
</feature>